<name>K6W627_9MICO</name>
<dbReference type="Pfam" id="PF12358">
    <property type="entry name" value="DUF3644"/>
    <property type="match status" value="1"/>
</dbReference>
<dbReference type="OrthoDB" id="5138762at2"/>
<keyword evidence="3" id="KW-1185">Reference proteome</keyword>
<accession>K6W627</accession>
<gene>
    <name evidence="2" type="ORF">KILIM_007_00740</name>
</gene>
<proteinExistence type="predicted"/>
<dbReference type="RefSeq" id="WP_006591168.1">
    <property type="nucleotide sequence ID" value="NZ_BAHD01000007.1"/>
</dbReference>
<dbReference type="eggNOG" id="ENOG502Z7VD">
    <property type="taxonomic scope" value="Bacteria"/>
</dbReference>
<dbReference type="AlphaFoldDB" id="K6W627"/>
<evidence type="ECO:0000259" key="1">
    <source>
        <dbReference type="Pfam" id="PF12358"/>
    </source>
</evidence>
<sequence>MPARKTRQYVTAAVESLTIAIELFNRPSPAGREHATVMMAAHAFEMLLKAAIYEERRKVQFSGSDRSFDFGKCVSVAETSLGIIDAGDRVVLLALKEDRDAATHDVIAMSDDVLWLHLRSAVTIFRKVLLGLTGQDLTDVMPGRVLPVSASPPTDVGLVVGKEFEQIADLLRPGRRRSAEARARLLPLMALDRAVRSEAEPPTEAEINRALRAVKEKGKWETVFPGVVGLRLVGGPRPSDQVQEISLKIDPKHGDLAARPAHDGEDAIAYREVDTFDRYSLKLSKLGEKLGLTRHQGLAVIHALDLRSDPKCYREKRTANGHVQFQGLSNIALERAKNAVVDGLNVDQAVADYNTHVASRSKTAQRSGRG</sequence>
<dbReference type="STRING" id="1184609.KILIM_007_00740"/>
<comment type="caution">
    <text evidence="2">The sequence shown here is derived from an EMBL/GenBank/DDBJ whole genome shotgun (WGS) entry which is preliminary data.</text>
</comment>
<evidence type="ECO:0000313" key="2">
    <source>
        <dbReference type="EMBL" id="GAB94635.1"/>
    </source>
</evidence>
<dbReference type="EMBL" id="BAHD01000007">
    <property type="protein sequence ID" value="GAB94635.1"/>
    <property type="molecule type" value="Genomic_DNA"/>
</dbReference>
<dbReference type="InterPro" id="IPR022104">
    <property type="entry name" value="DUF3644"/>
</dbReference>
<evidence type="ECO:0000313" key="3">
    <source>
        <dbReference type="Proteomes" id="UP000008366"/>
    </source>
</evidence>
<feature type="domain" description="DUF3644" evidence="1">
    <location>
        <begin position="10"/>
        <end position="154"/>
    </location>
</feature>
<protein>
    <recommendedName>
        <fullName evidence="1">DUF3644 domain-containing protein</fullName>
    </recommendedName>
</protein>
<dbReference type="Proteomes" id="UP000008366">
    <property type="component" value="Unassembled WGS sequence"/>
</dbReference>
<reference evidence="2 3" key="1">
    <citation type="submission" date="2012-08" db="EMBL/GenBank/DDBJ databases">
        <title>Whole genome shotgun sequence of Kineosphaera limosa NBRC 100340.</title>
        <authorList>
            <person name="Yoshida I."/>
            <person name="Isaki S."/>
            <person name="Hosoyama A."/>
            <person name="Tsuchikane K."/>
            <person name="Katsumata H."/>
            <person name="Ando Y."/>
            <person name="Ohji S."/>
            <person name="Hamada M."/>
            <person name="Tamura T."/>
            <person name="Yamazoe A."/>
            <person name="Yamazaki S."/>
            <person name="Fujita N."/>
        </authorList>
    </citation>
    <scope>NUCLEOTIDE SEQUENCE [LARGE SCALE GENOMIC DNA]</scope>
    <source>
        <strain evidence="2 3">NBRC 100340</strain>
    </source>
</reference>
<organism evidence="2 3">
    <name type="scientific">Kineosphaera limosa NBRC 100340</name>
    <dbReference type="NCBI Taxonomy" id="1184609"/>
    <lineage>
        <taxon>Bacteria</taxon>
        <taxon>Bacillati</taxon>
        <taxon>Actinomycetota</taxon>
        <taxon>Actinomycetes</taxon>
        <taxon>Micrococcales</taxon>
        <taxon>Dermatophilaceae</taxon>
        <taxon>Kineosphaera</taxon>
    </lineage>
</organism>